<dbReference type="Gene3D" id="1.10.287.950">
    <property type="entry name" value="Methyl-accepting chemotaxis protein"/>
    <property type="match status" value="1"/>
</dbReference>
<dbReference type="Pfam" id="PF00015">
    <property type="entry name" value="MCPsignal"/>
    <property type="match status" value="1"/>
</dbReference>
<keyword evidence="6" id="KW-1185">Reference proteome</keyword>
<evidence type="ECO:0000256" key="2">
    <source>
        <dbReference type="PROSITE-ProRule" id="PRU00284"/>
    </source>
</evidence>
<gene>
    <name evidence="5" type="ORF">OW729_14570</name>
</gene>
<sequence>MFGKNLNKPCHEAECILKYVEDSLKGNEVNSPNIDYGIHTKLLTQFQKLLKNEEQMSKAAKEILNIVSSLSNFDVGMSHISYQLMDFAEKMSHLSQSNLAIVEETTASMNNVNESIEQTSETLDSLAKQSELLVQKNDESINLLKEVQSLKENVVEDTGSMSVKIQQLVDLAAEVGKIVDSVQSIADQTNLLALNAAIEAARAGEHGLGFAVVAQEVRKLADDTKKNLEGMSQFVNRIHVAAQDGKDSLDRTLDSTGEMSEKIETVSDTVGKNVEMLNGVIMDVGNIHKSMQGINIAANEINQAMETSSSDAERLSHMTEIIHKDAIESVEFAKKVSQIDEQLSTIVSHMFEGLKGGSHAITNKELENVIANAKKSHKDWLKGLNKIVREMRIYPIQTNSKKCAFGHFYHAIQVDHNGISEEWNQIDSLHNEFHNLGDKVINAVTKHDQKSAEEFYNKAEEVSNNMINILEKIQIEVEELTNEGVKIFG</sequence>
<dbReference type="EMBL" id="JAPQFJ010000016">
    <property type="protein sequence ID" value="MCY6959842.1"/>
    <property type="molecule type" value="Genomic_DNA"/>
</dbReference>
<dbReference type="PANTHER" id="PTHR32089:SF112">
    <property type="entry name" value="LYSOZYME-LIKE PROTEIN-RELATED"/>
    <property type="match status" value="1"/>
</dbReference>
<dbReference type="PANTHER" id="PTHR32089">
    <property type="entry name" value="METHYL-ACCEPTING CHEMOTAXIS PROTEIN MCPB"/>
    <property type="match status" value="1"/>
</dbReference>
<keyword evidence="1 2" id="KW-0807">Transducer</keyword>
<dbReference type="InterPro" id="IPR025991">
    <property type="entry name" value="Chemoreceptor_zinc-bind_dom"/>
</dbReference>
<evidence type="ECO:0000256" key="1">
    <source>
        <dbReference type="ARBA" id="ARBA00023224"/>
    </source>
</evidence>
<dbReference type="PROSITE" id="PS50111">
    <property type="entry name" value="CHEMOTAXIS_TRANSDUC_2"/>
    <property type="match status" value="1"/>
</dbReference>
<feature type="coiled-coil region" evidence="3">
    <location>
        <begin position="109"/>
        <end position="153"/>
    </location>
</feature>
<proteinExistence type="predicted"/>
<feature type="domain" description="Methyl-accepting transducer" evidence="4">
    <location>
        <begin position="88"/>
        <end position="316"/>
    </location>
</feature>
<dbReference type="InterPro" id="IPR004089">
    <property type="entry name" value="MCPsignal_dom"/>
</dbReference>
<dbReference type="Pfam" id="PF13682">
    <property type="entry name" value="CZB"/>
    <property type="match status" value="1"/>
</dbReference>
<evidence type="ECO:0000259" key="4">
    <source>
        <dbReference type="PROSITE" id="PS50111"/>
    </source>
</evidence>
<keyword evidence="3" id="KW-0175">Coiled coil</keyword>
<dbReference type="Gene3D" id="1.20.120.30">
    <property type="entry name" value="Aspartate receptor, ligand-binding domain"/>
    <property type="match status" value="1"/>
</dbReference>
<organism evidence="5 6">
    <name type="scientific">Clostridium brassicae</name>
    <dbReference type="NCBI Taxonomy" id="2999072"/>
    <lineage>
        <taxon>Bacteria</taxon>
        <taxon>Bacillati</taxon>
        <taxon>Bacillota</taxon>
        <taxon>Clostridia</taxon>
        <taxon>Eubacteriales</taxon>
        <taxon>Clostridiaceae</taxon>
        <taxon>Clostridium</taxon>
    </lineage>
</organism>
<comment type="caution">
    <text evidence="5">The sequence shown here is derived from an EMBL/GenBank/DDBJ whole genome shotgun (WGS) entry which is preliminary data.</text>
</comment>
<evidence type="ECO:0000313" key="6">
    <source>
        <dbReference type="Proteomes" id="UP001144612"/>
    </source>
</evidence>
<accession>A0ABT4DC22</accession>
<name>A0ABT4DC22_9CLOT</name>
<protein>
    <submittedName>
        <fullName evidence="5">Methyl-accepting chemotaxis protein</fullName>
    </submittedName>
</protein>
<dbReference type="SUPFAM" id="SSF58104">
    <property type="entry name" value="Methyl-accepting chemotaxis protein (MCP) signaling domain"/>
    <property type="match status" value="1"/>
</dbReference>
<dbReference type="SMART" id="SM00283">
    <property type="entry name" value="MA"/>
    <property type="match status" value="1"/>
</dbReference>
<evidence type="ECO:0000313" key="5">
    <source>
        <dbReference type="EMBL" id="MCY6959842.1"/>
    </source>
</evidence>
<reference evidence="5" key="1">
    <citation type="submission" date="2022-12" db="EMBL/GenBank/DDBJ databases">
        <title>Clostridium sp. nov., isolated from industrial wastewater.</title>
        <authorList>
            <person name="Jiayan W."/>
        </authorList>
    </citation>
    <scope>NUCLEOTIDE SEQUENCE</scope>
    <source>
        <strain evidence="5">ZC22-4</strain>
    </source>
</reference>
<evidence type="ECO:0000256" key="3">
    <source>
        <dbReference type="SAM" id="Coils"/>
    </source>
</evidence>
<dbReference type="Proteomes" id="UP001144612">
    <property type="component" value="Unassembled WGS sequence"/>
</dbReference>